<reference evidence="3 4" key="1">
    <citation type="submission" date="2015-01" db="EMBL/GenBank/DDBJ databases">
        <title>The Genome Sequence of Cladophialophora immunda CBS83496.</title>
        <authorList>
            <consortium name="The Broad Institute Genomics Platform"/>
            <person name="Cuomo C."/>
            <person name="de Hoog S."/>
            <person name="Gorbushina A."/>
            <person name="Stielow B."/>
            <person name="Teixiera M."/>
            <person name="Abouelleil A."/>
            <person name="Chapman S.B."/>
            <person name="Priest M."/>
            <person name="Young S.K."/>
            <person name="Wortman J."/>
            <person name="Nusbaum C."/>
            <person name="Birren B."/>
        </authorList>
    </citation>
    <scope>NUCLEOTIDE SEQUENCE [LARGE SCALE GENOMIC DNA]</scope>
    <source>
        <strain evidence="3 4">CBS 83496</strain>
    </source>
</reference>
<dbReference type="STRING" id="569365.A0A0D1ZZ53"/>
<proteinExistence type="predicted"/>
<protein>
    <submittedName>
        <fullName evidence="3">Uncharacterized protein</fullName>
    </submittedName>
</protein>
<dbReference type="OrthoDB" id="5278907at2759"/>
<sequence length="164" mass="18253">MRRHRDLDQTHGVNMVQDALWLASEVQLQARARSTSPTTRSSSTLKRQTVGARRSSGRDRRGTKSIKIPTLITFTIIYFVFILEPTHGHGTPLDGFRVWFFGKSSTLSQLPDSTRVEAGKLTEEDEKKLNDRAKVDADVTADNSGVGVEVIIKKGRGRPQANYG</sequence>
<keyword evidence="4" id="KW-1185">Reference proteome</keyword>
<keyword evidence="2" id="KW-0812">Transmembrane</keyword>
<evidence type="ECO:0000313" key="3">
    <source>
        <dbReference type="EMBL" id="KIW33411.1"/>
    </source>
</evidence>
<organism evidence="3 4">
    <name type="scientific">Cladophialophora immunda</name>
    <dbReference type="NCBI Taxonomy" id="569365"/>
    <lineage>
        <taxon>Eukaryota</taxon>
        <taxon>Fungi</taxon>
        <taxon>Dikarya</taxon>
        <taxon>Ascomycota</taxon>
        <taxon>Pezizomycotina</taxon>
        <taxon>Eurotiomycetes</taxon>
        <taxon>Chaetothyriomycetidae</taxon>
        <taxon>Chaetothyriales</taxon>
        <taxon>Herpotrichiellaceae</taxon>
        <taxon>Cladophialophora</taxon>
    </lineage>
</organism>
<gene>
    <name evidence="3" type="ORF">PV07_00263</name>
</gene>
<keyword evidence="2" id="KW-0472">Membrane</keyword>
<keyword evidence="2" id="KW-1133">Transmembrane helix</keyword>
<feature type="transmembrane region" description="Helical" evidence="2">
    <location>
        <begin position="66"/>
        <end position="83"/>
    </location>
</feature>
<dbReference type="RefSeq" id="XP_016253627.1">
    <property type="nucleotide sequence ID" value="XM_016386699.1"/>
</dbReference>
<dbReference type="HOGENOM" id="CLU_1618821_0_0_1"/>
<dbReference type="EMBL" id="KN847040">
    <property type="protein sequence ID" value="KIW33411.1"/>
    <property type="molecule type" value="Genomic_DNA"/>
</dbReference>
<evidence type="ECO:0000313" key="4">
    <source>
        <dbReference type="Proteomes" id="UP000054466"/>
    </source>
</evidence>
<accession>A0A0D1ZZ53</accession>
<dbReference type="VEuPathDB" id="FungiDB:PV07_00263"/>
<evidence type="ECO:0000256" key="2">
    <source>
        <dbReference type="SAM" id="Phobius"/>
    </source>
</evidence>
<name>A0A0D1ZZ53_9EURO</name>
<dbReference type="Proteomes" id="UP000054466">
    <property type="component" value="Unassembled WGS sequence"/>
</dbReference>
<feature type="compositionally biased region" description="Low complexity" evidence="1">
    <location>
        <begin position="32"/>
        <end position="44"/>
    </location>
</feature>
<feature type="region of interest" description="Disordered" evidence="1">
    <location>
        <begin position="32"/>
        <end position="62"/>
    </location>
</feature>
<dbReference type="AlphaFoldDB" id="A0A0D1ZZ53"/>
<evidence type="ECO:0000256" key="1">
    <source>
        <dbReference type="SAM" id="MobiDB-lite"/>
    </source>
</evidence>
<dbReference type="GeneID" id="27339457"/>